<accession>A0A9Q0EQ51</accession>
<proteinExistence type="predicted"/>
<evidence type="ECO:0000256" key="1">
    <source>
        <dbReference type="SAM" id="MobiDB-lite"/>
    </source>
</evidence>
<feature type="region of interest" description="Disordered" evidence="1">
    <location>
        <begin position="37"/>
        <end position="56"/>
    </location>
</feature>
<dbReference type="AlphaFoldDB" id="A0A9Q0EQ51"/>
<name>A0A9Q0EQ51_9TELE</name>
<evidence type="ECO:0000313" key="3">
    <source>
        <dbReference type="Proteomes" id="UP001148018"/>
    </source>
</evidence>
<keyword evidence="3" id="KW-1185">Reference proteome</keyword>
<organism evidence="2 3">
    <name type="scientific">Muraenolepis orangiensis</name>
    <name type="common">Patagonian moray cod</name>
    <dbReference type="NCBI Taxonomy" id="630683"/>
    <lineage>
        <taxon>Eukaryota</taxon>
        <taxon>Metazoa</taxon>
        <taxon>Chordata</taxon>
        <taxon>Craniata</taxon>
        <taxon>Vertebrata</taxon>
        <taxon>Euteleostomi</taxon>
        <taxon>Actinopterygii</taxon>
        <taxon>Neopterygii</taxon>
        <taxon>Teleostei</taxon>
        <taxon>Neoteleostei</taxon>
        <taxon>Acanthomorphata</taxon>
        <taxon>Zeiogadaria</taxon>
        <taxon>Gadariae</taxon>
        <taxon>Gadiformes</taxon>
        <taxon>Muraenolepidoidei</taxon>
        <taxon>Muraenolepididae</taxon>
        <taxon>Muraenolepis</taxon>
    </lineage>
</organism>
<comment type="caution">
    <text evidence="2">The sequence shown here is derived from an EMBL/GenBank/DDBJ whole genome shotgun (WGS) entry which is preliminary data.</text>
</comment>
<protein>
    <submittedName>
        <fullName evidence="2">Uncharacterized protein</fullName>
    </submittedName>
</protein>
<dbReference type="Proteomes" id="UP001148018">
    <property type="component" value="Unassembled WGS sequence"/>
</dbReference>
<gene>
    <name evidence="2" type="ORF">NHX12_022435</name>
</gene>
<sequence>MDAGGWPPLSGSNHVSCRRTSIYHRGRRGAPISSRLDALQGEGGGRGDGERGGAGVVNDHRRFCQNAKEVAKGRRPPSLRTTSCPVVAGIQIFISPTRWVLAVVYKGLRDVASLPSSGRSGNCTHRCRERGGSQYVFRRAAQPARRRKGMELRLESPVVQPPVSLGSSGASQGASVK</sequence>
<dbReference type="EMBL" id="JANIIK010000038">
    <property type="protein sequence ID" value="KAJ3610343.1"/>
    <property type="molecule type" value="Genomic_DNA"/>
</dbReference>
<feature type="region of interest" description="Disordered" evidence="1">
    <location>
        <begin position="141"/>
        <end position="177"/>
    </location>
</feature>
<evidence type="ECO:0000313" key="2">
    <source>
        <dbReference type="EMBL" id="KAJ3610343.1"/>
    </source>
</evidence>
<feature type="compositionally biased region" description="Low complexity" evidence="1">
    <location>
        <begin position="164"/>
        <end position="177"/>
    </location>
</feature>
<feature type="non-terminal residue" evidence="2">
    <location>
        <position position="1"/>
    </location>
</feature>
<reference evidence="2" key="1">
    <citation type="submission" date="2022-07" db="EMBL/GenBank/DDBJ databases">
        <title>Chromosome-level genome of Muraenolepis orangiensis.</title>
        <authorList>
            <person name="Kim J."/>
        </authorList>
    </citation>
    <scope>NUCLEOTIDE SEQUENCE</scope>
    <source>
        <strain evidence="2">KU_S4_2022</strain>
        <tissue evidence="2">Muscle</tissue>
    </source>
</reference>